<accession>A0A485KCM7</accession>
<feature type="transmembrane region" description="Helical" evidence="1">
    <location>
        <begin position="188"/>
        <end position="213"/>
    </location>
</feature>
<dbReference type="EMBL" id="VJMH01000889">
    <property type="protein sequence ID" value="KAF0713965.1"/>
    <property type="molecule type" value="Genomic_DNA"/>
</dbReference>
<evidence type="ECO:0000313" key="2">
    <source>
        <dbReference type="EMBL" id="KAF0713965.1"/>
    </source>
</evidence>
<evidence type="ECO:0000256" key="1">
    <source>
        <dbReference type="SAM" id="Phobius"/>
    </source>
</evidence>
<reference evidence="2" key="2">
    <citation type="submission" date="2019-06" db="EMBL/GenBank/DDBJ databases">
        <title>Genomics analysis of Aphanomyces spp. identifies a new class of oomycete effector associated with host adaptation.</title>
        <authorList>
            <person name="Gaulin E."/>
        </authorList>
    </citation>
    <scope>NUCLEOTIDE SEQUENCE</scope>
    <source>
        <strain evidence="2">CBS 578.67</strain>
    </source>
</reference>
<gene>
    <name evidence="3" type="primary">Aste57867_4132</name>
    <name evidence="2" type="ORF">As57867_004121</name>
    <name evidence="3" type="ORF">ASTE57867_4132</name>
</gene>
<evidence type="ECO:0000313" key="4">
    <source>
        <dbReference type="Proteomes" id="UP000332933"/>
    </source>
</evidence>
<sequence>MNLATTNTSSAAVMDTSLDGAVMGLAVVVDAASANVDGVVAFGAVLVPFVVAFAAGGASRAVCVGQLIVTERATALRNPDVTERQLFQTGWPTGTQPSTITAQLAAIYKLLESAKTKVVRLALREQLASPEAELATAAEEELGAALIQLVKLTRDVALSPVPATTANSTESTSQWQPLFETTFLVANLLLALHECLVLVIVLILGLVLLPIYGTRASTLRELRSLQDKFAAYDVAISNWLTNDHFEHCPSSQLRVGAIMYSLLLKLPIAVVASYVPLVCLATTLNQWYLVKFTSRTLSFLIPIRLVSYASSRRLHIGHSTGTVISSPEAIAINFS</sequence>
<keyword evidence="1" id="KW-0812">Transmembrane</keyword>
<evidence type="ECO:0000313" key="3">
    <source>
        <dbReference type="EMBL" id="VFT81261.1"/>
    </source>
</evidence>
<name>A0A485KCM7_9STRA</name>
<keyword evidence="1" id="KW-1133">Transmembrane helix</keyword>
<dbReference type="AlphaFoldDB" id="A0A485KCM7"/>
<keyword evidence="1" id="KW-0472">Membrane</keyword>
<proteinExistence type="predicted"/>
<dbReference type="EMBL" id="CAADRA010000889">
    <property type="protein sequence ID" value="VFT81261.1"/>
    <property type="molecule type" value="Genomic_DNA"/>
</dbReference>
<keyword evidence="4" id="KW-1185">Reference proteome</keyword>
<organism evidence="3 4">
    <name type="scientific">Aphanomyces stellatus</name>
    <dbReference type="NCBI Taxonomy" id="120398"/>
    <lineage>
        <taxon>Eukaryota</taxon>
        <taxon>Sar</taxon>
        <taxon>Stramenopiles</taxon>
        <taxon>Oomycota</taxon>
        <taxon>Saprolegniomycetes</taxon>
        <taxon>Saprolegniales</taxon>
        <taxon>Verrucalvaceae</taxon>
        <taxon>Aphanomyces</taxon>
    </lineage>
</organism>
<protein>
    <submittedName>
        <fullName evidence="3">Aste57867_4132 protein</fullName>
    </submittedName>
</protein>
<reference evidence="3 4" key="1">
    <citation type="submission" date="2019-03" db="EMBL/GenBank/DDBJ databases">
        <authorList>
            <person name="Gaulin E."/>
            <person name="Dumas B."/>
        </authorList>
    </citation>
    <scope>NUCLEOTIDE SEQUENCE [LARGE SCALE GENOMIC DNA]</scope>
    <source>
        <strain evidence="3">CBS 568.67</strain>
    </source>
</reference>
<dbReference type="Proteomes" id="UP000332933">
    <property type="component" value="Unassembled WGS sequence"/>
</dbReference>